<feature type="compositionally biased region" description="Basic and acidic residues" evidence="1">
    <location>
        <begin position="154"/>
        <end position="165"/>
    </location>
</feature>
<feature type="compositionally biased region" description="Low complexity" evidence="1">
    <location>
        <begin position="332"/>
        <end position="351"/>
    </location>
</feature>
<feature type="transmembrane region" description="Helical" evidence="2">
    <location>
        <begin position="1336"/>
        <end position="1356"/>
    </location>
</feature>
<dbReference type="OrthoDB" id="2153933at2759"/>
<reference evidence="3 4" key="1">
    <citation type="submission" date="2016-07" db="EMBL/GenBank/DDBJ databases">
        <title>Pervasive Adenine N6-methylation of Active Genes in Fungi.</title>
        <authorList>
            <consortium name="DOE Joint Genome Institute"/>
            <person name="Mondo S.J."/>
            <person name="Dannebaum R.O."/>
            <person name="Kuo R.C."/>
            <person name="Labutti K."/>
            <person name="Haridas S."/>
            <person name="Kuo A."/>
            <person name="Salamov A."/>
            <person name="Ahrendt S.R."/>
            <person name="Lipzen A."/>
            <person name="Sullivan W."/>
            <person name="Andreopoulos W.B."/>
            <person name="Clum A."/>
            <person name="Lindquist E."/>
            <person name="Daum C."/>
            <person name="Ramamoorthy G.K."/>
            <person name="Gryganskyi A."/>
            <person name="Culley D."/>
            <person name="Magnuson J.K."/>
            <person name="James T.Y."/>
            <person name="O'Malley M.A."/>
            <person name="Stajich J.E."/>
            <person name="Spatafora J.W."/>
            <person name="Visel A."/>
            <person name="Grigoriev I.V."/>
        </authorList>
    </citation>
    <scope>NUCLEOTIDE SEQUENCE [LARGE SCALE GENOMIC DNA]</scope>
    <source>
        <strain evidence="3 4">JEL800</strain>
    </source>
</reference>
<sequence length="1386" mass="149228">MAETNPSPSPTSAPALSASTSMSTSASTSISIDAANTGSPVQQGQRDHIQLNQHTQLNNESEDGSSEDSEDEEEDDDDSDDDDEEDDAVESQLMVAGKRSFSRVQPLREADTAGRAVPRLNKSSSFSRDDDTDTDQWASETESQYTDGGGAHTTDGEGDPREFRGRSSQPIRKLNDSVFSEASTDAEYRSSEYSTSSHGDYMAALEQSSPAGRSSVGNEQKRERRSSAFIPLSAYITPEESMSSASPLRFRSTAEGPPIPTNQVPPTPRRPTAILDSSADYSNAVSSSSIFVPPSTRKPSLFVPQSDTLMSPSIVFVPPSPASSRKPSLFVPASTSIPSSRRPSSLPAQSATASPKNVGIGNFSELQRSMVTMTVLEERDSVPKNPPLRPSNVSHTLASVAPENDTPPMTPVDQSILNLDPKSLLSKNRSRFSALPTITSTLTSPSHPTPPSTSPHSSATPHTPGDNKQLPQTLSDTDPFLLKLIALTTQNTTTPTTASLTSQQPLTIQGHPPPRSTSFHYIPGMGSTPPSSKGSRSPSPNPSSLKDTIHMNPPQHNIPLPDKHQPAPSQHDATPQTLLRVARARTYISARYALLEHQVSTLGVAYNPLAVIRYRREAWQVAVRQKAPMGDVRKVRMLKGGWEVGVEEWRDWVDAGCGGGASVGREKSLRDGGWGGGGVEKLKDSLTRSGGGGGGGGGGKTGVLSGGGVMSGTGSVSVANNDTQAAQEASLFGSAEITVGSPPLTENESSMGRLSLARRRSLSADPNVAPSTSLDNPKQKVLKRFRSGTVALNAMLGKGRKPMGGVAANRRASALLIEERHRESPDGLEMVEESTLLNSLFGGDSTTNNERPPIPTPIPEDPTPSSQSQPRRLAPSASIEDDTAQVRQSRSTNRFINTRNILQSPNNPNRQTIMSTMAGDIERWIGNVLEGNNNGDDANVPDIGGDAGVGDDVVDRKWSGKRKLRLGGAKKRREDEQVGSSVMNPPLLDEFGNAALIDEAGLMALGDVGKKTRRKSRKQREAGEVVGEQSNALFRLPRIKVKVEGALSGAKKMFGTSMLSKEEDVPGDSNSPKEKRKSAKRLIRLSKEKKVPLEELETKSERSLPRSSNGSPLIRRKSSKKIRRKSSMGTLGLDIKDRSGLSDSPDVTSSVAPKDSETSSDIKSELLTTSSKARTVKGLEVQVIDVGNAVSRLLNMVLEMRSIERKELVEKLRPYAELITNFQIILNPKMFNPISLKEMTASADQLHGTLISPKFITHEAQAINLTANHEKLTSTITSLSRALEAGDATIQSMILEMEKLGKDINETGSRRVKELEDHIQHKVALNKGPLHGVMEVLYQFLEAVLIVVGYIIWVVYKGVKFGQQGWEMIVGQAVVGQVIKEVVEGK</sequence>
<protein>
    <submittedName>
        <fullName evidence="3">Uncharacterized protein</fullName>
    </submittedName>
</protein>
<feature type="region of interest" description="Disordered" evidence="1">
    <location>
        <begin position="320"/>
        <end position="360"/>
    </location>
</feature>
<feature type="compositionally biased region" description="Low complexity" evidence="1">
    <location>
        <begin position="493"/>
        <end position="505"/>
    </location>
</feature>
<feature type="compositionally biased region" description="Basic residues" evidence="1">
    <location>
        <begin position="1114"/>
        <end position="1126"/>
    </location>
</feature>
<feature type="compositionally biased region" description="Basic and acidic residues" evidence="1">
    <location>
        <begin position="1085"/>
        <end position="1104"/>
    </location>
</feature>
<feature type="compositionally biased region" description="Polar residues" evidence="1">
    <location>
        <begin position="206"/>
        <end position="218"/>
    </location>
</feature>
<keyword evidence="2" id="KW-0812">Transmembrane</keyword>
<name>A0A1Y2D0D9_9FUNG</name>
<dbReference type="EMBL" id="MCGO01000003">
    <property type="protein sequence ID" value="ORY52667.1"/>
    <property type="molecule type" value="Genomic_DNA"/>
</dbReference>
<dbReference type="Proteomes" id="UP000193642">
    <property type="component" value="Unassembled WGS sequence"/>
</dbReference>
<feature type="region of interest" description="Disordered" evidence="1">
    <location>
        <begin position="493"/>
        <end position="573"/>
    </location>
</feature>
<feature type="compositionally biased region" description="Gly residues" evidence="1">
    <location>
        <begin position="689"/>
        <end position="706"/>
    </location>
</feature>
<keyword evidence="2" id="KW-0472">Membrane</keyword>
<evidence type="ECO:0000256" key="1">
    <source>
        <dbReference type="SAM" id="MobiDB-lite"/>
    </source>
</evidence>
<feature type="compositionally biased region" description="Polar residues" evidence="1">
    <location>
        <begin position="34"/>
        <end position="59"/>
    </location>
</feature>
<feature type="compositionally biased region" description="Basic and acidic residues" evidence="1">
    <location>
        <begin position="1154"/>
        <end position="1163"/>
    </location>
</feature>
<keyword evidence="4" id="KW-1185">Reference proteome</keyword>
<feature type="compositionally biased region" description="Low complexity" evidence="1">
    <location>
        <begin position="454"/>
        <end position="464"/>
    </location>
</feature>
<feature type="compositionally biased region" description="Low complexity" evidence="1">
    <location>
        <begin position="10"/>
        <end position="31"/>
    </location>
</feature>
<comment type="caution">
    <text evidence="3">The sequence shown here is derived from an EMBL/GenBank/DDBJ whole genome shotgun (WGS) entry which is preliminary data.</text>
</comment>
<dbReference type="STRING" id="329046.A0A1Y2D0D9"/>
<evidence type="ECO:0000313" key="4">
    <source>
        <dbReference type="Proteomes" id="UP000193642"/>
    </source>
</evidence>
<feature type="region of interest" description="Disordered" evidence="1">
    <location>
        <begin position="839"/>
        <end position="893"/>
    </location>
</feature>
<organism evidence="3 4">
    <name type="scientific">Rhizoclosmatium globosum</name>
    <dbReference type="NCBI Taxonomy" id="329046"/>
    <lineage>
        <taxon>Eukaryota</taxon>
        <taxon>Fungi</taxon>
        <taxon>Fungi incertae sedis</taxon>
        <taxon>Chytridiomycota</taxon>
        <taxon>Chytridiomycota incertae sedis</taxon>
        <taxon>Chytridiomycetes</taxon>
        <taxon>Chytridiales</taxon>
        <taxon>Chytriomycetaceae</taxon>
        <taxon>Rhizoclosmatium</taxon>
    </lineage>
</organism>
<feature type="compositionally biased region" description="Polar residues" evidence="1">
    <location>
        <begin position="136"/>
        <end position="146"/>
    </location>
</feature>
<feature type="region of interest" description="Disordered" evidence="1">
    <location>
        <begin position="438"/>
        <end position="474"/>
    </location>
</feature>
<feature type="compositionally biased region" description="Pro residues" evidence="1">
    <location>
        <begin position="257"/>
        <end position="269"/>
    </location>
</feature>
<evidence type="ECO:0000256" key="2">
    <source>
        <dbReference type="SAM" id="Phobius"/>
    </source>
</evidence>
<feature type="compositionally biased region" description="Low complexity" evidence="1">
    <location>
        <begin position="527"/>
        <end position="544"/>
    </location>
</feature>
<feature type="compositionally biased region" description="Pro residues" evidence="1">
    <location>
        <begin position="852"/>
        <end position="862"/>
    </location>
</feature>
<accession>A0A1Y2D0D9</accession>
<feature type="region of interest" description="Disordered" evidence="1">
    <location>
        <begin position="1"/>
        <end position="274"/>
    </location>
</feature>
<feature type="region of interest" description="Disordered" evidence="1">
    <location>
        <begin position="379"/>
        <end position="415"/>
    </location>
</feature>
<feature type="region of interest" description="Disordered" evidence="1">
    <location>
        <begin position="664"/>
        <end position="706"/>
    </location>
</feature>
<evidence type="ECO:0000313" key="3">
    <source>
        <dbReference type="EMBL" id="ORY52667.1"/>
    </source>
</evidence>
<feature type="compositionally biased region" description="Polar residues" evidence="1">
    <location>
        <begin position="1141"/>
        <end position="1151"/>
    </location>
</feature>
<feature type="region of interest" description="Disordered" evidence="1">
    <location>
        <begin position="1058"/>
        <end position="1163"/>
    </location>
</feature>
<proteinExistence type="predicted"/>
<feature type="compositionally biased region" description="Acidic residues" evidence="1">
    <location>
        <begin position="60"/>
        <end position="89"/>
    </location>
</feature>
<feature type="compositionally biased region" description="Basic residues" evidence="1">
    <location>
        <begin position="1074"/>
        <end position="1084"/>
    </location>
</feature>
<gene>
    <name evidence="3" type="ORF">BCR33DRAFT_845768</name>
</gene>
<keyword evidence="2" id="KW-1133">Transmembrane helix</keyword>